<sequence>MSSQAETASDASNSDDSPSCVPSEPLIISEDQGSLDIERNGSFDDNDDDTDFEDAPKVAFTMGNSKNCGAVYLPNKNKPDDIDEGKLSTSGKTTNTKRAPPNRPAAVSKKPVRAKKAAPAPPSKKAVVPAKKGKASESEVDSLREKANAYYASKVPAIPEGSGPRISQRKKTSRSKVVIDEESADDCTDNKDNAETNDDNNSPGQGNPEDPCPVCLEKVHRKRYQCEECLVFMCWFCLAEWLKVATTCPHCRDEKDIIIVPSDLDSSDEE</sequence>
<dbReference type="SUPFAM" id="SSF57850">
    <property type="entry name" value="RING/U-box"/>
    <property type="match status" value="1"/>
</dbReference>
<feature type="compositionally biased region" description="Basic and acidic residues" evidence="4">
    <location>
        <begin position="77"/>
        <end position="86"/>
    </location>
</feature>
<dbReference type="AlphaFoldDB" id="A0A6P8Z886"/>
<keyword evidence="1 3" id="KW-0479">Metal-binding</keyword>
<evidence type="ECO:0000313" key="7">
    <source>
        <dbReference type="RefSeq" id="XP_034246650.1"/>
    </source>
</evidence>
<keyword evidence="6" id="KW-1185">Reference proteome</keyword>
<feature type="compositionally biased region" description="Low complexity" evidence="4">
    <location>
        <begin position="1"/>
        <end position="19"/>
    </location>
</feature>
<protein>
    <submittedName>
        <fullName evidence="7">Uncharacterized protein LOC117648300 isoform X2</fullName>
    </submittedName>
</protein>
<accession>A0A6P8Z886</accession>
<evidence type="ECO:0000256" key="2">
    <source>
        <dbReference type="ARBA" id="ARBA00022833"/>
    </source>
</evidence>
<gene>
    <name evidence="7" type="primary">LOC117648300</name>
</gene>
<proteinExistence type="predicted"/>
<dbReference type="InterPro" id="IPR013083">
    <property type="entry name" value="Znf_RING/FYVE/PHD"/>
</dbReference>
<dbReference type="RefSeq" id="XP_034246650.1">
    <property type="nucleotide sequence ID" value="XM_034390759.1"/>
</dbReference>
<organism evidence="7">
    <name type="scientific">Thrips palmi</name>
    <name type="common">Melon thrips</name>
    <dbReference type="NCBI Taxonomy" id="161013"/>
    <lineage>
        <taxon>Eukaryota</taxon>
        <taxon>Metazoa</taxon>
        <taxon>Ecdysozoa</taxon>
        <taxon>Arthropoda</taxon>
        <taxon>Hexapoda</taxon>
        <taxon>Insecta</taxon>
        <taxon>Pterygota</taxon>
        <taxon>Neoptera</taxon>
        <taxon>Paraneoptera</taxon>
        <taxon>Thysanoptera</taxon>
        <taxon>Terebrantia</taxon>
        <taxon>Thripoidea</taxon>
        <taxon>Thripidae</taxon>
        <taxon>Thrips</taxon>
    </lineage>
</organism>
<dbReference type="GO" id="GO:0008270">
    <property type="term" value="F:zinc ion binding"/>
    <property type="evidence" value="ECO:0007669"/>
    <property type="project" value="UniProtKB-KW"/>
</dbReference>
<feature type="domain" description="RING-type" evidence="5">
    <location>
        <begin position="212"/>
        <end position="252"/>
    </location>
</feature>
<evidence type="ECO:0000256" key="3">
    <source>
        <dbReference type="PROSITE-ProRule" id="PRU00175"/>
    </source>
</evidence>
<dbReference type="PROSITE" id="PS50089">
    <property type="entry name" value="ZF_RING_2"/>
    <property type="match status" value="1"/>
</dbReference>
<dbReference type="Proteomes" id="UP000515158">
    <property type="component" value="Unplaced"/>
</dbReference>
<evidence type="ECO:0000259" key="5">
    <source>
        <dbReference type="PROSITE" id="PS50089"/>
    </source>
</evidence>
<keyword evidence="2" id="KW-0862">Zinc</keyword>
<evidence type="ECO:0000256" key="4">
    <source>
        <dbReference type="SAM" id="MobiDB-lite"/>
    </source>
</evidence>
<feature type="compositionally biased region" description="Acidic residues" evidence="4">
    <location>
        <begin position="44"/>
        <end position="53"/>
    </location>
</feature>
<dbReference type="GeneID" id="117648300"/>
<name>A0A6P8Z886_THRPL</name>
<dbReference type="Gene3D" id="3.30.40.10">
    <property type="entry name" value="Zinc/RING finger domain, C3HC4 (zinc finger)"/>
    <property type="match status" value="1"/>
</dbReference>
<feature type="compositionally biased region" description="Polar residues" evidence="4">
    <location>
        <begin position="87"/>
        <end position="97"/>
    </location>
</feature>
<feature type="region of interest" description="Disordered" evidence="4">
    <location>
        <begin position="1"/>
        <end position="142"/>
    </location>
</feature>
<reference evidence="7" key="1">
    <citation type="submission" date="2025-08" db="UniProtKB">
        <authorList>
            <consortium name="RefSeq"/>
        </authorList>
    </citation>
    <scope>IDENTIFICATION</scope>
    <source>
        <tissue evidence="7">Total insect</tissue>
    </source>
</reference>
<keyword evidence="1 3" id="KW-0863">Zinc-finger</keyword>
<evidence type="ECO:0000256" key="1">
    <source>
        <dbReference type="ARBA" id="ARBA00022771"/>
    </source>
</evidence>
<dbReference type="InterPro" id="IPR001841">
    <property type="entry name" value="Znf_RING"/>
</dbReference>
<evidence type="ECO:0000313" key="6">
    <source>
        <dbReference type="Proteomes" id="UP000515158"/>
    </source>
</evidence>
<feature type="region of interest" description="Disordered" evidence="4">
    <location>
        <begin position="155"/>
        <end position="210"/>
    </location>
</feature>